<dbReference type="EMBL" id="BMKM01000003">
    <property type="protein sequence ID" value="GGE18989.1"/>
    <property type="molecule type" value="Genomic_DNA"/>
</dbReference>
<dbReference type="PANTHER" id="PTHR31609">
    <property type="entry name" value="YDJC DEACETYLASE FAMILY MEMBER"/>
    <property type="match status" value="1"/>
</dbReference>
<comment type="caution">
    <text evidence="6">The sequence shown here is derived from an EMBL/GenBank/DDBJ whole genome shotgun (WGS) entry which is preliminary data.</text>
</comment>
<keyword evidence="2" id="KW-0479">Metal-binding</keyword>
<keyword evidence="5" id="KW-0119">Carbohydrate metabolism</keyword>
<keyword evidence="7" id="KW-1185">Reference proteome</keyword>
<evidence type="ECO:0000256" key="1">
    <source>
        <dbReference type="ARBA" id="ARBA00001946"/>
    </source>
</evidence>
<keyword evidence="3" id="KW-0378">Hydrolase</keyword>
<reference evidence="6" key="2">
    <citation type="submission" date="2020-09" db="EMBL/GenBank/DDBJ databases">
        <authorList>
            <person name="Sun Q."/>
            <person name="Zhou Y."/>
        </authorList>
    </citation>
    <scope>NUCLEOTIDE SEQUENCE</scope>
    <source>
        <strain evidence="6">CGMCC 1.15966</strain>
    </source>
</reference>
<dbReference type="AlphaFoldDB" id="A0A8H9FYV4"/>
<reference evidence="6" key="1">
    <citation type="journal article" date="2014" name="Int. J. Syst. Evol. Microbiol.">
        <title>Complete genome sequence of Corynebacterium casei LMG S-19264T (=DSM 44701T), isolated from a smear-ripened cheese.</title>
        <authorList>
            <consortium name="US DOE Joint Genome Institute (JGI-PGF)"/>
            <person name="Walter F."/>
            <person name="Albersmeier A."/>
            <person name="Kalinowski J."/>
            <person name="Ruckert C."/>
        </authorList>
    </citation>
    <scope>NUCLEOTIDE SEQUENCE</scope>
    <source>
        <strain evidence="6">CGMCC 1.15966</strain>
    </source>
</reference>
<name>A0A8H9FYV4_9SPHI</name>
<dbReference type="InterPro" id="IPR006879">
    <property type="entry name" value="YdjC-like"/>
</dbReference>
<dbReference type="GO" id="GO:0005975">
    <property type="term" value="P:carbohydrate metabolic process"/>
    <property type="evidence" value="ECO:0007669"/>
    <property type="project" value="InterPro"/>
</dbReference>
<evidence type="ECO:0000256" key="5">
    <source>
        <dbReference type="ARBA" id="ARBA00023277"/>
    </source>
</evidence>
<sequence length="307" mass="35472">MINRGIRVKLQTIFMLNYFLRVSYSLFLLSLISLFNPVFGQNSPKLIIRSDDIGSFNAANQAIIETYKNGITTSVELMVNCPWAVEAVKMLEENPNLDVGVHLMITSEWENCKWRPLTPAKSIVDEYGNFFSFIYPNKDVPNASIQEHQWKLEDIEKEFRAQIELARKMIPRISHISTHMGSGNWNPQVKKMVEKLSKEYNLPQDQDYIFEMFPNLDLKSKASVEDKIIAFLAALDELKDGKTYLFVEHPGLDVSEMENVGHEGYRNVREDRSDVTKILLDPRIKEKIQNLGIQLVDFKSLKPNVNW</sequence>
<dbReference type="Gene3D" id="3.20.20.370">
    <property type="entry name" value="Glycoside hydrolase/deacetylase"/>
    <property type="match status" value="1"/>
</dbReference>
<dbReference type="PANTHER" id="PTHR31609:SF1">
    <property type="entry name" value="CARBOHYDRATE DEACETYLASE"/>
    <property type="match status" value="1"/>
</dbReference>
<evidence type="ECO:0008006" key="8">
    <source>
        <dbReference type="Google" id="ProtNLM"/>
    </source>
</evidence>
<dbReference type="Proteomes" id="UP000614460">
    <property type="component" value="Unassembled WGS sequence"/>
</dbReference>
<dbReference type="Pfam" id="PF04794">
    <property type="entry name" value="YdjC"/>
    <property type="match status" value="1"/>
</dbReference>
<evidence type="ECO:0000313" key="7">
    <source>
        <dbReference type="Proteomes" id="UP000614460"/>
    </source>
</evidence>
<dbReference type="InterPro" id="IPR011330">
    <property type="entry name" value="Glyco_hydro/deAcase_b/a-brl"/>
</dbReference>
<evidence type="ECO:0000256" key="3">
    <source>
        <dbReference type="ARBA" id="ARBA00022801"/>
    </source>
</evidence>
<keyword evidence="4" id="KW-0460">Magnesium</keyword>
<evidence type="ECO:0000256" key="2">
    <source>
        <dbReference type="ARBA" id="ARBA00022723"/>
    </source>
</evidence>
<accession>A0A8H9FYV4</accession>
<evidence type="ECO:0000256" key="4">
    <source>
        <dbReference type="ARBA" id="ARBA00022842"/>
    </source>
</evidence>
<organism evidence="6 7">
    <name type="scientific">Sphingobacterium cellulitidis</name>
    <dbReference type="NCBI Taxonomy" id="1768011"/>
    <lineage>
        <taxon>Bacteria</taxon>
        <taxon>Pseudomonadati</taxon>
        <taxon>Bacteroidota</taxon>
        <taxon>Sphingobacteriia</taxon>
        <taxon>Sphingobacteriales</taxon>
        <taxon>Sphingobacteriaceae</taxon>
        <taxon>Sphingobacterium</taxon>
    </lineage>
</organism>
<evidence type="ECO:0000313" key="6">
    <source>
        <dbReference type="EMBL" id="GGE18989.1"/>
    </source>
</evidence>
<dbReference type="SUPFAM" id="SSF88713">
    <property type="entry name" value="Glycoside hydrolase/deacetylase"/>
    <property type="match status" value="1"/>
</dbReference>
<protein>
    <recommendedName>
        <fullName evidence="8">ChbG/HpnK family deacetylase</fullName>
    </recommendedName>
</protein>
<comment type="cofactor">
    <cofactor evidence="1">
        <name>Mg(2+)</name>
        <dbReference type="ChEBI" id="CHEBI:18420"/>
    </cofactor>
</comment>
<proteinExistence type="predicted"/>
<dbReference type="GO" id="GO:0046872">
    <property type="term" value="F:metal ion binding"/>
    <property type="evidence" value="ECO:0007669"/>
    <property type="project" value="UniProtKB-KW"/>
</dbReference>
<dbReference type="GO" id="GO:0019213">
    <property type="term" value="F:deacetylase activity"/>
    <property type="evidence" value="ECO:0007669"/>
    <property type="project" value="TreeGrafter"/>
</dbReference>
<gene>
    <name evidence="6" type="ORF">GCM10011516_15880</name>
</gene>
<dbReference type="GO" id="GO:0016787">
    <property type="term" value="F:hydrolase activity"/>
    <property type="evidence" value="ECO:0007669"/>
    <property type="project" value="UniProtKB-KW"/>
</dbReference>